<dbReference type="GO" id="GO:0080143">
    <property type="term" value="P:regulation of amino acid export"/>
    <property type="evidence" value="ECO:0007669"/>
    <property type="project" value="InterPro"/>
</dbReference>
<gene>
    <name evidence="9" type="ORF">FSB_LOCUS28747</name>
</gene>
<accession>A0A2N9GMR8</accession>
<evidence type="ECO:0000256" key="2">
    <source>
        <dbReference type="ARBA" id="ARBA00009977"/>
    </source>
</evidence>
<keyword evidence="7 8" id="KW-0472">Membrane</keyword>
<evidence type="ECO:0000256" key="7">
    <source>
        <dbReference type="ARBA" id="ARBA00023136"/>
    </source>
</evidence>
<comment type="subcellular location">
    <subcellularLocation>
        <location evidence="1">Membrane</location>
        <topology evidence="1">Single-pass membrane protein</topology>
    </subcellularLocation>
</comment>
<proteinExistence type="inferred from homology"/>
<name>A0A2N9GMR8_FAGSY</name>
<evidence type="ECO:0000313" key="9">
    <source>
        <dbReference type="EMBL" id="SPD00865.1"/>
    </source>
</evidence>
<evidence type="ECO:0000256" key="1">
    <source>
        <dbReference type="ARBA" id="ARBA00004167"/>
    </source>
</evidence>
<reference evidence="9" key="1">
    <citation type="submission" date="2018-02" db="EMBL/GenBank/DDBJ databases">
        <authorList>
            <person name="Cohen D.B."/>
            <person name="Kent A.D."/>
        </authorList>
    </citation>
    <scope>NUCLEOTIDE SEQUENCE</scope>
</reference>
<protein>
    <submittedName>
        <fullName evidence="9">Uncharacterized protein</fullName>
    </submittedName>
</protein>
<dbReference type="GO" id="GO:0016020">
    <property type="term" value="C:membrane"/>
    <property type="evidence" value="ECO:0007669"/>
    <property type="project" value="UniProtKB-SubCell"/>
</dbReference>
<evidence type="ECO:0000256" key="4">
    <source>
        <dbReference type="ARBA" id="ARBA00022692"/>
    </source>
</evidence>
<comment type="similarity">
    <text evidence="2">Belongs to the GLUTAMINE DUMPER 1 (TC 9.B.60) family.</text>
</comment>
<dbReference type="PANTHER" id="PTHR33228:SF76">
    <property type="entry name" value="PROTEIN GLUTAMINE DUMPER 7"/>
    <property type="match status" value="1"/>
</dbReference>
<keyword evidence="5" id="KW-0029">Amino-acid transport</keyword>
<sequence length="103" mass="11097">MRPSTSSTPSPARLQLWKSPLPYLFGGLAIMFVLIFVALVILVCSYRKQASGSSSGEAEENQSMHVNTVMDTEPKIVVIMAGDDKPTYLATPVTSSTCSTELV</sequence>
<keyword evidence="3" id="KW-0813">Transport</keyword>
<dbReference type="PANTHER" id="PTHR33228">
    <property type="entry name" value="PROTEIN GLUTAMINE DUMPER 4-RELATED"/>
    <property type="match status" value="1"/>
</dbReference>
<dbReference type="AlphaFoldDB" id="A0A2N9GMR8"/>
<dbReference type="EMBL" id="OIVN01002129">
    <property type="protein sequence ID" value="SPD00865.1"/>
    <property type="molecule type" value="Genomic_DNA"/>
</dbReference>
<organism evidence="9">
    <name type="scientific">Fagus sylvatica</name>
    <name type="common">Beechnut</name>
    <dbReference type="NCBI Taxonomy" id="28930"/>
    <lineage>
        <taxon>Eukaryota</taxon>
        <taxon>Viridiplantae</taxon>
        <taxon>Streptophyta</taxon>
        <taxon>Embryophyta</taxon>
        <taxon>Tracheophyta</taxon>
        <taxon>Spermatophyta</taxon>
        <taxon>Magnoliopsida</taxon>
        <taxon>eudicotyledons</taxon>
        <taxon>Gunneridae</taxon>
        <taxon>Pentapetalae</taxon>
        <taxon>rosids</taxon>
        <taxon>fabids</taxon>
        <taxon>Fagales</taxon>
        <taxon>Fagaceae</taxon>
        <taxon>Fagus</taxon>
    </lineage>
</organism>
<evidence type="ECO:0000256" key="5">
    <source>
        <dbReference type="ARBA" id="ARBA00022970"/>
    </source>
</evidence>
<feature type="transmembrane region" description="Helical" evidence="8">
    <location>
        <begin position="20"/>
        <end position="44"/>
    </location>
</feature>
<keyword evidence="6 8" id="KW-1133">Transmembrane helix</keyword>
<keyword evidence="4 8" id="KW-0812">Transmembrane</keyword>
<evidence type="ECO:0000256" key="8">
    <source>
        <dbReference type="SAM" id="Phobius"/>
    </source>
</evidence>
<evidence type="ECO:0000256" key="6">
    <source>
        <dbReference type="ARBA" id="ARBA00022989"/>
    </source>
</evidence>
<evidence type="ECO:0000256" key="3">
    <source>
        <dbReference type="ARBA" id="ARBA00022448"/>
    </source>
</evidence>
<dbReference type="GO" id="GO:0006865">
    <property type="term" value="P:amino acid transport"/>
    <property type="evidence" value="ECO:0007669"/>
    <property type="project" value="UniProtKB-KW"/>
</dbReference>
<dbReference type="InterPro" id="IPR040359">
    <property type="entry name" value="GDU"/>
</dbReference>